<sequence length="69" mass="7737">MIGIFKTNISTLQDKNRVVSAIAGHFSTTDCTLDLEDCDKVLRVISQQLEEQHVISFVHKLGYQCAVLD</sequence>
<evidence type="ECO:0000313" key="1">
    <source>
        <dbReference type="EMBL" id="SIN97528.1"/>
    </source>
</evidence>
<organism evidence="1 2">
    <name type="scientific">Chitinophaga niabensis</name>
    <dbReference type="NCBI Taxonomy" id="536979"/>
    <lineage>
        <taxon>Bacteria</taxon>
        <taxon>Pseudomonadati</taxon>
        <taxon>Bacteroidota</taxon>
        <taxon>Chitinophagia</taxon>
        <taxon>Chitinophagales</taxon>
        <taxon>Chitinophagaceae</taxon>
        <taxon>Chitinophaga</taxon>
    </lineage>
</organism>
<name>A0A1N6FQK7_9BACT</name>
<reference evidence="1 2" key="1">
    <citation type="submission" date="2016-11" db="EMBL/GenBank/DDBJ databases">
        <authorList>
            <person name="Jaros S."/>
            <person name="Januszkiewicz K."/>
            <person name="Wedrychowicz H."/>
        </authorList>
    </citation>
    <scope>NUCLEOTIDE SEQUENCE [LARGE SCALE GENOMIC DNA]</scope>
    <source>
        <strain evidence="1 2">DSM 24787</strain>
    </source>
</reference>
<accession>A0A1N6FQK7</accession>
<evidence type="ECO:0000313" key="2">
    <source>
        <dbReference type="Proteomes" id="UP000185003"/>
    </source>
</evidence>
<dbReference type="AlphaFoldDB" id="A0A1N6FQK7"/>
<gene>
    <name evidence="1" type="ORF">SAMN04488055_2355</name>
</gene>
<dbReference type="STRING" id="536979.SAMN04488055_2355"/>
<dbReference type="Proteomes" id="UP000185003">
    <property type="component" value="Unassembled WGS sequence"/>
</dbReference>
<proteinExistence type="predicted"/>
<protein>
    <recommendedName>
        <fullName evidence="3">HMA domain-containing protein</fullName>
    </recommendedName>
</protein>
<evidence type="ECO:0008006" key="3">
    <source>
        <dbReference type="Google" id="ProtNLM"/>
    </source>
</evidence>
<keyword evidence="2" id="KW-1185">Reference proteome</keyword>
<dbReference type="EMBL" id="FSRA01000001">
    <property type="protein sequence ID" value="SIN97528.1"/>
    <property type="molecule type" value="Genomic_DNA"/>
</dbReference>
<dbReference type="RefSeq" id="WP_074239416.1">
    <property type="nucleotide sequence ID" value="NZ_FSRA01000001.1"/>
</dbReference>
<dbReference type="OrthoDB" id="1036397at2"/>